<gene>
    <name evidence="1" type="ORF">VP01_8505g1</name>
</gene>
<dbReference type="EMBL" id="LAVV01014055">
    <property type="protein sequence ID" value="KNZ45083.1"/>
    <property type="molecule type" value="Genomic_DNA"/>
</dbReference>
<protein>
    <submittedName>
        <fullName evidence="1">Uncharacterized protein</fullName>
    </submittedName>
</protein>
<feature type="non-terminal residue" evidence="1">
    <location>
        <position position="1"/>
    </location>
</feature>
<evidence type="ECO:0000313" key="1">
    <source>
        <dbReference type="EMBL" id="KNZ45083.1"/>
    </source>
</evidence>
<dbReference type="AlphaFoldDB" id="A0A0L6U955"/>
<accession>A0A0L6U955</accession>
<evidence type="ECO:0000313" key="2">
    <source>
        <dbReference type="Proteomes" id="UP000037035"/>
    </source>
</evidence>
<organism evidence="1 2">
    <name type="scientific">Puccinia sorghi</name>
    <dbReference type="NCBI Taxonomy" id="27349"/>
    <lineage>
        <taxon>Eukaryota</taxon>
        <taxon>Fungi</taxon>
        <taxon>Dikarya</taxon>
        <taxon>Basidiomycota</taxon>
        <taxon>Pucciniomycotina</taxon>
        <taxon>Pucciniomycetes</taxon>
        <taxon>Pucciniales</taxon>
        <taxon>Pucciniaceae</taxon>
        <taxon>Puccinia</taxon>
    </lineage>
</organism>
<proteinExistence type="predicted"/>
<dbReference type="Proteomes" id="UP000037035">
    <property type="component" value="Unassembled WGS sequence"/>
</dbReference>
<reference evidence="1 2" key="1">
    <citation type="submission" date="2015-08" db="EMBL/GenBank/DDBJ databases">
        <title>Next Generation Sequencing and Analysis of the Genome of Puccinia sorghi L Schw, the Causal Agent of Maize Common Rust.</title>
        <authorList>
            <person name="Rochi L."/>
            <person name="Burguener G."/>
            <person name="Darino M."/>
            <person name="Turjanski A."/>
            <person name="Kreff E."/>
            <person name="Dieguez M.J."/>
            <person name="Sacco F."/>
        </authorList>
    </citation>
    <scope>NUCLEOTIDE SEQUENCE [LARGE SCALE GENOMIC DNA]</scope>
    <source>
        <strain evidence="1 2">RO10H11247</strain>
    </source>
</reference>
<name>A0A0L6U955_9BASI</name>
<keyword evidence="2" id="KW-1185">Reference proteome</keyword>
<dbReference type="VEuPathDB" id="FungiDB:VP01_8505g1"/>
<comment type="caution">
    <text evidence="1">The sequence shown here is derived from an EMBL/GenBank/DDBJ whole genome shotgun (WGS) entry which is preliminary data.</text>
</comment>
<feature type="non-terminal residue" evidence="1">
    <location>
        <position position="108"/>
    </location>
</feature>
<sequence>QSIPKLPAKTVSHCLLLPAPPRQEKNHCYCQRLSQHLIYQTVYQNPNQSNGTQYAGKMYSLGSMFRKKIPPLANSFTRFLVLYLMKSRSKKMPLKHLDWNPTSQRRSC</sequence>